<dbReference type="NCBIfam" id="TIGR00005">
    <property type="entry name" value="rluA_subfam"/>
    <property type="match status" value="1"/>
</dbReference>
<accession>A0A2L1U3X7</accession>
<proteinExistence type="inferred from homology"/>
<dbReference type="Pfam" id="PF00849">
    <property type="entry name" value="PseudoU_synth_2"/>
    <property type="match status" value="1"/>
</dbReference>
<comment type="catalytic activity">
    <reaction evidence="1 4">
        <text>a uridine in RNA = a pseudouridine in RNA</text>
        <dbReference type="Rhea" id="RHEA:48348"/>
        <dbReference type="Rhea" id="RHEA-COMP:12068"/>
        <dbReference type="Rhea" id="RHEA-COMP:12069"/>
        <dbReference type="ChEBI" id="CHEBI:65314"/>
        <dbReference type="ChEBI" id="CHEBI:65315"/>
    </reaction>
</comment>
<dbReference type="AlphaFoldDB" id="A0A2L1U3X7"/>
<dbReference type="STRING" id="147375.BXP28_09980"/>
<dbReference type="EMBL" id="CP019655">
    <property type="protein sequence ID" value="AVF27616.1"/>
    <property type="molecule type" value="Genomic_DNA"/>
</dbReference>
<evidence type="ECO:0000256" key="4">
    <source>
        <dbReference type="RuleBase" id="RU362028"/>
    </source>
</evidence>
<dbReference type="Gene3D" id="3.30.2350.10">
    <property type="entry name" value="Pseudouridine synthase"/>
    <property type="match status" value="1"/>
</dbReference>
<gene>
    <name evidence="6" type="ORF">ERICIII_03506</name>
</gene>
<evidence type="ECO:0000313" key="7">
    <source>
        <dbReference type="Proteomes" id="UP000239833"/>
    </source>
</evidence>
<dbReference type="GO" id="GO:0000455">
    <property type="term" value="P:enzyme-directed rRNA pseudouridine synthesis"/>
    <property type="evidence" value="ECO:0007669"/>
    <property type="project" value="TreeGrafter"/>
</dbReference>
<evidence type="ECO:0000259" key="5">
    <source>
        <dbReference type="Pfam" id="PF00849"/>
    </source>
</evidence>
<dbReference type="CDD" id="cd02869">
    <property type="entry name" value="PseudoU_synth_RluA_like"/>
    <property type="match status" value="1"/>
</dbReference>
<dbReference type="InterPro" id="IPR050188">
    <property type="entry name" value="RluA_PseudoU_synthase"/>
</dbReference>
<evidence type="ECO:0000256" key="2">
    <source>
        <dbReference type="ARBA" id="ARBA00010876"/>
    </source>
</evidence>
<keyword evidence="4" id="KW-0413">Isomerase</keyword>
<evidence type="ECO:0000256" key="1">
    <source>
        <dbReference type="ARBA" id="ARBA00000073"/>
    </source>
</evidence>
<sequence length="287" mass="32621">MEKQTKGKQTMISWTRKGSWMEVKIPHIPQEESVDYAELSRLLPMPEKLWKKWQQQKLIRKRSPRHILLPAFPDEEPGCEPEWVPLEVLYEDDFVLVVNKPAGMPVHPNEPGQRGTLMQAVAAYYESGGQRCRVRHIHRLDAETTGAVLYAKNEWIHLLLDEGMRLKTVRREYAALAEGCIEPTVGVLDMPIGRDRHHKSKRRVTLKGQHAVTRYVVAAQLEQAALLHLSLETGRTHQIRVHLSHIGHPLLGDSLYGGNTALISRQALHGERISFSHPITGEVGCFS</sequence>
<dbReference type="SUPFAM" id="SSF55120">
    <property type="entry name" value="Pseudouridine synthase"/>
    <property type="match status" value="1"/>
</dbReference>
<evidence type="ECO:0000256" key="3">
    <source>
        <dbReference type="PIRSR" id="PIRSR606225-1"/>
    </source>
</evidence>
<dbReference type="InterPro" id="IPR020103">
    <property type="entry name" value="PsdUridine_synth_cat_dom_sf"/>
</dbReference>
<comment type="function">
    <text evidence="4">Responsible for synthesis of pseudouridine from uracil.</text>
</comment>
<feature type="active site" evidence="3">
    <location>
        <position position="141"/>
    </location>
</feature>
<dbReference type="InterPro" id="IPR006225">
    <property type="entry name" value="PsdUridine_synth_RluC/D"/>
</dbReference>
<dbReference type="GO" id="GO:0003723">
    <property type="term" value="F:RNA binding"/>
    <property type="evidence" value="ECO:0007669"/>
    <property type="project" value="InterPro"/>
</dbReference>
<dbReference type="GO" id="GO:0140098">
    <property type="term" value="F:catalytic activity, acting on RNA"/>
    <property type="evidence" value="ECO:0007669"/>
    <property type="project" value="UniProtKB-ARBA"/>
</dbReference>
<comment type="similarity">
    <text evidence="2 4">Belongs to the pseudouridine synthase RluA family.</text>
</comment>
<reference evidence="7" key="1">
    <citation type="submission" date="2017-02" db="EMBL/GenBank/DDBJ databases">
        <title>Delineation of Paenibacillus larvae strains originating from foulbrood outbreaks.</title>
        <authorList>
            <person name="Beims H."/>
            <person name="Bunk B."/>
            <person name="Sproeer C."/>
            <person name="Mohr K.I."/>
            <person name="Pradella S."/>
            <person name="Guenther G."/>
            <person name="Rohde M."/>
            <person name="von der Ohe W."/>
            <person name="Steinert M."/>
        </authorList>
    </citation>
    <scope>NUCLEOTIDE SEQUENCE [LARGE SCALE GENOMIC DNA]</scope>
    <source>
        <strain evidence="7">Eric_III</strain>
    </source>
</reference>
<dbReference type="PANTHER" id="PTHR21600">
    <property type="entry name" value="MITOCHONDRIAL RNA PSEUDOURIDINE SYNTHASE"/>
    <property type="match status" value="1"/>
</dbReference>
<evidence type="ECO:0000313" key="6">
    <source>
        <dbReference type="EMBL" id="AVF27616.1"/>
    </source>
</evidence>
<name>A0A2L1U3X7_9BACL</name>
<dbReference type="EC" id="5.4.99.-" evidence="4"/>
<dbReference type="InterPro" id="IPR006145">
    <property type="entry name" value="PsdUridine_synth_RsuA/RluA"/>
</dbReference>
<dbReference type="Proteomes" id="UP000239833">
    <property type="component" value="Chromosome"/>
</dbReference>
<dbReference type="GO" id="GO:0009982">
    <property type="term" value="F:pseudouridine synthase activity"/>
    <property type="evidence" value="ECO:0007669"/>
    <property type="project" value="InterPro"/>
</dbReference>
<feature type="domain" description="Pseudouridine synthase RsuA/RluA-like" evidence="5">
    <location>
        <begin position="95"/>
        <end position="245"/>
    </location>
</feature>
<dbReference type="PANTHER" id="PTHR21600:SF71">
    <property type="entry name" value="PSEUDOURIDINE SYNTHASE"/>
    <property type="match status" value="1"/>
</dbReference>
<protein>
    <recommendedName>
        <fullName evidence="4">Pseudouridine synthase</fullName>
        <ecNumber evidence="4">5.4.99.-</ecNumber>
    </recommendedName>
</protein>
<organism evidence="6 7">
    <name type="scientific">Paenibacillus larvae subsp. larvae</name>
    <dbReference type="NCBI Taxonomy" id="147375"/>
    <lineage>
        <taxon>Bacteria</taxon>
        <taxon>Bacillati</taxon>
        <taxon>Bacillota</taxon>
        <taxon>Bacilli</taxon>
        <taxon>Bacillales</taxon>
        <taxon>Paenibacillaceae</taxon>
        <taxon>Paenibacillus</taxon>
    </lineage>
</organism>